<name>A0A061IT62_TRYRA</name>
<dbReference type="Proteomes" id="UP000031737">
    <property type="component" value="Unassembled WGS sequence"/>
</dbReference>
<accession>A0A061IT62</accession>
<gene>
    <name evidence="2" type="ORF">TRSC58_07444</name>
</gene>
<reference evidence="2 3" key="1">
    <citation type="submission" date="2013-07" db="EMBL/GenBank/DDBJ databases">
        <authorList>
            <person name="Stoco P.H."/>
            <person name="Wagner G."/>
            <person name="Gerber A."/>
            <person name="Zaha A."/>
            <person name="Thompson C."/>
            <person name="Bartholomeu D.C."/>
            <person name="Luckemeyer D.D."/>
            <person name="Bahia D."/>
            <person name="Loreto E."/>
            <person name="Prestes E.B."/>
            <person name="Lima F.M."/>
            <person name="Rodrigues-Luiz G."/>
            <person name="Vallejo G.A."/>
            <person name="Filho J.F."/>
            <person name="Monteiro K.M."/>
            <person name="Tyler K.M."/>
            <person name="de Almeida L.G."/>
            <person name="Ortiz M.F."/>
            <person name="Siervo M.A."/>
            <person name="de Moraes M.H."/>
            <person name="Cunha O.L."/>
            <person name="Mendonca-Neto R."/>
            <person name="Silva R."/>
            <person name="Teixeira S.M."/>
            <person name="Murta S.M."/>
            <person name="Sincero T.C."/>
            <person name="Mendes T.A."/>
            <person name="Urmenyi T.P."/>
            <person name="Silva V.G."/>
            <person name="da Rocha W.D."/>
            <person name="Andersson B."/>
            <person name="Romanha A.J."/>
            <person name="Steindel M."/>
            <person name="de Vasconcelos A.T."/>
            <person name="Grisard E.C."/>
        </authorList>
    </citation>
    <scope>NUCLEOTIDE SEQUENCE [LARGE SCALE GENOMIC DNA]</scope>
    <source>
        <strain evidence="2 3">SC58</strain>
    </source>
</reference>
<comment type="caution">
    <text evidence="2">The sequence shown here is derived from an EMBL/GenBank/DDBJ whole genome shotgun (WGS) entry which is preliminary data.</text>
</comment>
<proteinExistence type="predicted"/>
<dbReference type="EMBL" id="AUPL01007707">
    <property type="protein sequence ID" value="ESL04976.1"/>
    <property type="molecule type" value="Genomic_DNA"/>
</dbReference>
<keyword evidence="3" id="KW-1185">Reference proteome</keyword>
<feature type="transmembrane region" description="Helical" evidence="1">
    <location>
        <begin position="20"/>
        <end position="39"/>
    </location>
</feature>
<keyword evidence="1" id="KW-0472">Membrane</keyword>
<feature type="transmembrane region" description="Helical" evidence="1">
    <location>
        <begin position="51"/>
        <end position="69"/>
    </location>
</feature>
<evidence type="ECO:0000313" key="3">
    <source>
        <dbReference type="Proteomes" id="UP000031737"/>
    </source>
</evidence>
<dbReference type="AlphaFoldDB" id="A0A061IT62"/>
<evidence type="ECO:0000256" key="1">
    <source>
        <dbReference type="SAM" id="Phobius"/>
    </source>
</evidence>
<protein>
    <submittedName>
        <fullName evidence="2">Uncharacterized protein</fullName>
    </submittedName>
</protein>
<evidence type="ECO:0000313" key="2">
    <source>
        <dbReference type="EMBL" id="ESL04976.1"/>
    </source>
</evidence>
<organism evidence="2 3">
    <name type="scientific">Trypanosoma rangeli SC58</name>
    <dbReference type="NCBI Taxonomy" id="429131"/>
    <lineage>
        <taxon>Eukaryota</taxon>
        <taxon>Discoba</taxon>
        <taxon>Euglenozoa</taxon>
        <taxon>Kinetoplastea</taxon>
        <taxon>Metakinetoplastina</taxon>
        <taxon>Trypanosomatida</taxon>
        <taxon>Trypanosomatidae</taxon>
        <taxon>Trypanosoma</taxon>
        <taxon>Herpetosoma</taxon>
    </lineage>
</organism>
<keyword evidence="1" id="KW-0812">Transmembrane</keyword>
<dbReference type="VEuPathDB" id="TriTrypDB:TRSC58_07444"/>
<keyword evidence="1" id="KW-1133">Transmembrane helix</keyword>
<sequence length="70" mass="8357">MIGFFLPNVSSTTPAFVPLVLMRCCCQLVISLFFFHFALHSFFVSNIRSMWFFFFLLPCITIFVCEWRWC</sequence>